<dbReference type="HOGENOM" id="CLU_3345829_0_0_5"/>
<name>B8IB96_METNO</name>
<accession>B8IB96</accession>
<evidence type="ECO:0000313" key="1">
    <source>
        <dbReference type="EMBL" id="ACL57311.1"/>
    </source>
</evidence>
<reference evidence="1 2" key="1">
    <citation type="submission" date="2009-01" db="EMBL/GenBank/DDBJ databases">
        <title>Complete sequence of chromosome of Methylobacterium nodulans ORS 2060.</title>
        <authorList>
            <consortium name="US DOE Joint Genome Institute"/>
            <person name="Lucas S."/>
            <person name="Copeland A."/>
            <person name="Lapidus A."/>
            <person name="Glavina del Rio T."/>
            <person name="Dalin E."/>
            <person name="Tice H."/>
            <person name="Bruce D."/>
            <person name="Goodwin L."/>
            <person name="Pitluck S."/>
            <person name="Sims D."/>
            <person name="Brettin T."/>
            <person name="Detter J.C."/>
            <person name="Han C."/>
            <person name="Larimer F."/>
            <person name="Land M."/>
            <person name="Hauser L."/>
            <person name="Kyrpides N."/>
            <person name="Ivanova N."/>
            <person name="Marx C.J."/>
            <person name="Richardson P."/>
        </authorList>
    </citation>
    <scope>NUCLEOTIDE SEQUENCE [LARGE SCALE GENOMIC DNA]</scope>
    <source>
        <strain evidence="2">LMG 21967 / CNCM I-2342 / ORS 2060</strain>
    </source>
</reference>
<proteinExistence type="predicted"/>
<dbReference type="Proteomes" id="UP000008207">
    <property type="component" value="Chromosome"/>
</dbReference>
<dbReference type="AlphaFoldDB" id="B8IB96"/>
<protein>
    <submittedName>
        <fullName evidence="1">Uncharacterized protein</fullName>
    </submittedName>
</protein>
<dbReference type="KEGG" id="mno:Mnod_2335"/>
<keyword evidence="2" id="KW-1185">Reference proteome</keyword>
<gene>
    <name evidence="1" type="ordered locus">Mnod_2335</name>
</gene>
<organism evidence="1 2">
    <name type="scientific">Methylobacterium nodulans (strain LMG 21967 / CNCM I-2342 / ORS 2060)</name>
    <dbReference type="NCBI Taxonomy" id="460265"/>
    <lineage>
        <taxon>Bacteria</taxon>
        <taxon>Pseudomonadati</taxon>
        <taxon>Pseudomonadota</taxon>
        <taxon>Alphaproteobacteria</taxon>
        <taxon>Hyphomicrobiales</taxon>
        <taxon>Methylobacteriaceae</taxon>
        <taxon>Methylobacterium</taxon>
    </lineage>
</organism>
<sequence length="37" mass="3888">MLVAGLKAQLTENRHAGAALASIEIEDGHSRKKGEDA</sequence>
<dbReference type="EMBL" id="CP001349">
    <property type="protein sequence ID" value="ACL57311.1"/>
    <property type="molecule type" value="Genomic_DNA"/>
</dbReference>
<evidence type="ECO:0000313" key="2">
    <source>
        <dbReference type="Proteomes" id="UP000008207"/>
    </source>
</evidence>